<accession>A0A3M7PII3</accession>
<proteinExistence type="predicted"/>
<keyword evidence="1" id="KW-0472">Membrane</keyword>
<evidence type="ECO:0000256" key="1">
    <source>
        <dbReference type="SAM" id="Phobius"/>
    </source>
</evidence>
<dbReference type="EMBL" id="REGN01010482">
    <property type="protein sequence ID" value="RMZ98951.1"/>
    <property type="molecule type" value="Genomic_DNA"/>
</dbReference>
<sequence length="102" mass="11810">MGAYVMPAKLTTLFFKDKPVFLGQPRIIKESKNQRKNSDLGFTIHELNNLTHPHKFSHGIFKYLCLIELVQLLVLVVQLVFWHQTCAFLCGPLLQSWPLLFV</sequence>
<protein>
    <submittedName>
        <fullName evidence="2">Uncharacterized protein</fullName>
    </submittedName>
</protein>
<keyword evidence="1" id="KW-1133">Transmembrane helix</keyword>
<feature type="transmembrane region" description="Helical" evidence="1">
    <location>
        <begin position="60"/>
        <end position="82"/>
    </location>
</feature>
<dbReference type="Proteomes" id="UP000276133">
    <property type="component" value="Unassembled WGS sequence"/>
</dbReference>
<evidence type="ECO:0000313" key="3">
    <source>
        <dbReference type="Proteomes" id="UP000276133"/>
    </source>
</evidence>
<evidence type="ECO:0000313" key="2">
    <source>
        <dbReference type="EMBL" id="RMZ98951.1"/>
    </source>
</evidence>
<comment type="caution">
    <text evidence="2">The sequence shown here is derived from an EMBL/GenBank/DDBJ whole genome shotgun (WGS) entry which is preliminary data.</text>
</comment>
<dbReference type="AlphaFoldDB" id="A0A3M7PII3"/>
<name>A0A3M7PII3_BRAPC</name>
<keyword evidence="3" id="KW-1185">Reference proteome</keyword>
<reference evidence="2 3" key="1">
    <citation type="journal article" date="2018" name="Sci. Rep.">
        <title>Genomic signatures of local adaptation to the degree of environmental predictability in rotifers.</title>
        <authorList>
            <person name="Franch-Gras L."/>
            <person name="Hahn C."/>
            <person name="Garcia-Roger E.M."/>
            <person name="Carmona M.J."/>
            <person name="Serra M."/>
            <person name="Gomez A."/>
        </authorList>
    </citation>
    <scope>NUCLEOTIDE SEQUENCE [LARGE SCALE GENOMIC DNA]</scope>
    <source>
        <strain evidence="2">HYR1</strain>
    </source>
</reference>
<gene>
    <name evidence="2" type="ORF">BpHYR1_026797</name>
</gene>
<keyword evidence="1" id="KW-0812">Transmembrane</keyword>
<organism evidence="2 3">
    <name type="scientific">Brachionus plicatilis</name>
    <name type="common">Marine rotifer</name>
    <name type="synonym">Brachionus muelleri</name>
    <dbReference type="NCBI Taxonomy" id="10195"/>
    <lineage>
        <taxon>Eukaryota</taxon>
        <taxon>Metazoa</taxon>
        <taxon>Spiralia</taxon>
        <taxon>Gnathifera</taxon>
        <taxon>Rotifera</taxon>
        <taxon>Eurotatoria</taxon>
        <taxon>Monogononta</taxon>
        <taxon>Pseudotrocha</taxon>
        <taxon>Ploima</taxon>
        <taxon>Brachionidae</taxon>
        <taxon>Brachionus</taxon>
    </lineage>
</organism>